<dbReference type="HOGENOM" id="CLU_2380899_0_0_5"/>
<evidence type="ECO:0000256" key="1">
    <source>
        <dbReference type="SAM" id="MobiDB-lite"/>
    </source>
</evidence>
<dbReference type="EMBL" id="CP008941">
    <property type="protein sequence ID" value="AIK96498.1"/>
    <property type="molecule type" value="Genomic_DNA"/>
</dbReference>
<protein>
    <submittedName>
        <fullName evidence="2">Uncharacterized protein</fullName>
    </submittedName>
</protein>
<reference evidence="2 3" key="1">
    <citation type="submission" date="2014-07" db="EMBL/GenBank/DDBJ databases">
        <title>Comparative genomic insights into amoeba endosymbionts belonging to the families of Holosporaceae and Candidatus Midichloriaceae within Rickettsiales.</title>
        <authorList>
            <person name="Wang Z."/>
            <person name="Wu M."/>
        </authorList>
    </citation>
    <scope>NUCLEOTIDE SEQUENCE [LARGE SCALE GENOMIC DNA]</scope>
    <source>
        <strain evidence="2">PRA3</strain>
    </source>
</reference>
<dbReference type="AlphaFoldDB" id="A0A077AXY7"/>
<feature type="region of interest" description="Disordered" evidence="1">
    <location>
        <begin position="1"/>
        <end position="45"/>
    </location>
</feature>
<feature type="compositionally biased region" description="Polar residues" evidence="1">
    <location>
        <begin position="1"/>
        <end position="15"/>
    </location>
</feature>
<sequence>MERLSSNFLKETSSPDLIPNQVEDRPGVSSSQGPSHAISRSRLFGREKGENGKIVVIQKNLFPGLDPGSRAHKGYRLAPRDPGSSAGKREKMVK</sequence>
<evidence type="ECO:0000313" key="2">
    <source>
        <dbReference type="EMBL" id="AIK96498.1"/>
    </source>
</evidence>
<feature type="region of interest" description="Disordered" evidence="1">
    <location>
        <begin position="63"/>
        <end position="94"/>
    </location>
</feature>
<proteinExistence type="predicted"/>
<keyword evidence="3" id="KW-1185">Reference proteome</keyword>
<accession>A0A077AXY7</accession>
<evidence type="ECO:0000313" key="3">
    <source>
        <dbReference type="Proteomes" id="UP000028926"/>
    </source>
</evidence>
<organism evidence="2 3">
    <name type="scientific">Candidatus Odyssella acanthamoebae</name>
    <dbReference type="NCBI Taxonomy" id="91604"/>
    <lineage>
        <taxon>Bacteria</taxon>
        <taxon>Pseudomonadati</taxon>
        <taxon>Pseudomonadota</taxon>
        <taxon>Alphaproteobacteria</taxon>
        <taxon>Holosporales</taxon>
        <taxon>Candidatus Paracaedibacteraceae</taxon>
        <taxon>Candidatus Odyssella</taxon>
    </lineage>
</organism>
<gene>
    <name evidence="2" type="ORF">ID47_06705</name>
</gene>
<name>A0A077AXY7_9PROT</name>
<dbReference type="KEGG" id="paca:ID47_06705"/>
<dbReference type="Proteomes" id="UP000028926">
    <property type="component" value="Chromosome"/>
</dbReference>